<gene>
    <name evidence="1" type="ORF">ACD_4C00115G0002</name>
</gene>
<accession>K2F716</accession>
<dbReference type="AlphaFoldDB" id="K2F716"/>
<reference evidence="1" key="1">
    <citation type="journal article" date="2012" name="Science">
        <title>Fermentation, hydrogen, and sulfur metabolism in multiple uncultivated bacterial phyla.</title>
        <authorList>
            <person name="Wrighton K.C."/>
            <person name="Thomas B.C."/>
            <person name="Sharon I."/>
            <person name="Miller C.S."/>
            <person name="Castelle C.J."/>
            <person name="VerBerkmoes N.C."/>
            <person name="Wilkins M.J."/>
            <person name="Hettich R.L."/>
            <person name="Lipton M.S."/>
            <person name="Williams K.H."/>
            <person name="Long P.E."/>
            <person name="Banfield J.F."/>
        </authorList>
    </citation>
    <scope>NUCLEOTIDE SEQUENCE [LARGE SCALE GENOMIC DNA]</scope>
</reference>
<organism evidence="1">
    <name type="scientific">uncultured bacterium</name>
    <name type="common">gcode 4</name>
    <dbReference type="NCBI Taxonomy" id="1234023"/>
    <lineage>
        <taxon>Bacteria</taxon>
        <taxon>environmental samples</taxon>
    </lineage>
</organism>
<evidence type="ECO:0000313" key="1">
    <source>
        <dbReference type="EMBL" id="EKE26926.1"/>
    </source>
</evidence>
<sequence>MINKNNLIWKNESEIIKINDQIKLISSKWPDEIFNIIDNLEISRKATSLELVQEISNQMWMELITSDLNIKWFWVFETTLNSLIEWTISRIINKNWKKIPDNITEIEIIVSKTFLRILNSSSVDTEKEEVKDITNRIISLSKSRHPKISEWDIQEKPEDSSNWTWNLSKTLIEHNMRSVVSMIFFEGYIRFEPDFKKVSEIIFGEISNCQSKMTSYDDLRENIHNKLFESELKNSVDELMIWVVIPTLREFWL</sequence>
<protein>
    <submittedName>
        <fullName evidence="1">Uncharacterized protein</fullName>
    </submittedName>
</protein>
<comment type="caution">
    <text evidence="1">The sequence shown here is derived from an EMBL/GenBank/DDBJ whole genome shotgun (WGS) entry which is preliminary data.</text>
</comment>
<name>K2F716_9BACT</name>
<proteinExistence type="predicted"/>
<dbReference type="EMBL" id="AMFJ01000631">
    <property type="protein sequence ID" value="EKE26926.1"/>
    <property type="molecule type" value="Genomic_DNA"/>
</dbReference>